<proteinExistence type="predicted"/>
<dbReference type="InterPro" id="IPR050204">
    <property type="entry name" value="AraC_XylS_family_regulators"/>
</dbReference>
<organism evidence="6 7">
    <name type="scientific">Sinorhizobium saheli</name>
    <dbReference type="NCBI Taxonomy" id="36856"/>
    <lineage>
        <taxon>Bacteria</taxon>
        <taxon>Pseudomonadati</taxon>
        <taxon>Pseudomonadota</taxon>
        <taxon>Alphaproteobacteria</taxon>
        <taxon>Hyphomicrobiales</taxon>
        <taxon>Rhizobiaceae</taxon>
        <taxon>Sinorhizobium/Ensifer group</taxon>
        <taxon>Sinorhizobium</taxon>
    </lineage>
</organism>
<evidence type="ECO:0000256" key="1">
    <source>
        <dbReference type="ARBA" id="ARBA00023015"/>
    </source>
</evidence>
<gene>
    <name evidence="6" type="ORF">ATB98_24895</name>
</gene>
<dbReference type="PANTHER" id="PTHR46796">
    <property type="entry name" value="HTH-TYPE TRANSCRIPTIONAL ACTIVATOR RHAS-RELATED"/>
    <property type="match status" value="1"/>
</dbReference>
<dbReference type="SMART" id="SM00342">
    <property type="entry name" value="HTH_ARAC"/>
    <property type="match status" value="1"/>
</dbReference>
<dbReference type="Pfam" id="PF12833">
    <property type="entry name" value="HTH_18"/>
    <property type="match status" value="1"/>
</dbReference>
<evidence type="ECO:0000256" key="3">
    <source>
        <dbReference type="ARBA" id="ARBA00023163"/>
    </source>
</evidence>
<evidence type="ECO:0000256" key="4">
    <source>
        <dbReference type="SAM" id="MobiDB-lite"/>
    </source>
</evidence>
<dbReference type="InterPro" id="IPR009057">
    <property type="entry name" value="Homeodomain-like_sf"/>
</dbReference>
<keyword evidence="7" id="KW-1185">Reference proteome</keyword>
<dbReference type="GO" id="GO:0043565">
    <property type="term" value="F:sequence-specific DNA binding"/>
    <property type="evidence" value="ECO:0007669"/>
    <property type="project" value="InterPro"/>
</dbReference>
<feature type="domain" description="HTH araC/xylS-type" evidence="5">
    <location>
        <begin position="253"/>
        <end position="352"/>
    </location>
</feature>
<evidence type="ECO:0000313" key="7">
    <source>
        <dbReference type="Proteomes" id="UP000078507"/>
    </source>
</evidence>
<keyword evidence="1" id="KW-0805">Transcription regulation</keyword>
<dbReference type="Gene3D" id="1.10.10.60">
    <property type="entry name" value="Homeodomain-like"/>
    <property type="match status" value="1"/>
</dbReference>
<feature type="compositionally biased region" description="Basic and acidic residues" evidence="4">
    <location>
        <begin position="19"/>
        <end position="32"/>
    </location>
</feature>
<dbReference type="AlphaFoldDB" id="A0A178YPD3"/>
<dbReference type="GO" id="GO:0003700">
    <property type="term" value="F:DNA-binding transcription factor activity"/>
    <property type="evidence" value="ECO:0007669"/>
    <property type="project" value="InterPro"/>
</dbReference>
<reference evidence="6 7" key="1">
    <citation type="submission" date="2015-11" db="EMBL/GenBank/DDBJ databases">
        <title>Ensifer anhuiense sp. nov., an effective nitrogen fixation bacterium with Glycine soja.</title>
        <authorList>
            <person name="Yan H."/>
            <person name="Chen W."/>
        </authorList>
    </citation>
    <scope>NUCLEOTIDE SEQUENCE [LARGE SCALE GENOMIC DNA]</scope>
    <source>
        <strain evidence="6 7">LMG 7837</strain>
    </source>
</reference>
<evidence type="ECO:0000313" key="6">
    <source>
        <dbReference type="EMBL" id="OAP49287.1"/>
    </source>
</evidence>
<evidence type="ECO:0000259" key="5">
    <source>
        <dbReference type="PROSITE" id="PS01124"/>
    </source>
</evidence>
<dbReference type="OrthoDB" id="8004517at2"/>
<keyword evidence="3" id="KW-0804">Transcription</keyword>
<protein>
    <submittedName>
        <fullName evidence="6">AraC family transcriptional regulator</fullName>
    </submittedName>
</protein>
<keyword evidence="2" id="KW-0238">DNA-binding</keyword>
<sequence length="383" mass="42421">MTREAESEDDSNEGPSGSDHMERRRWPREPPVRRQRQVGVPALVPSRFSTLEVPPADQFQYFRAHMAPLVEVRLPDGVSKNDGFPAEQIGWHLGDLLVVQQRAPAHSYIRSRAMLRSSPIDHWNVGLFHSGRSWTEVDRRVTEIGPGDLFLRSLGYPYRGRTTEASAVLLFMPFELLADDAGLLEAANNAVFSGSLADLLVNYIGGMEQALGNLTAEEVLRIVRTIRDMVVACAASSVRPDAGSAPTNMGIMERAHRYIHLNLHSEQLTPDAICRALGISRTRLYQLFEPSGGVSNYIRRRRLLQAYADLSDPTNNRPIGEIAEAAGFDLAANFTRAFSNEFGATPREIRKSAAATERLVAPVAPSEQRRGATIGDWLKPVRG</sequence>
<dbReference type="RefSeq" id="WP_066869583.1">
    <property type="nucleotide sequence ID" value="NZ_LNQB01000056.1"/>
</dbReference>
<dbReference type="PROSITE" id="PS01124">
    <property type="entry name" value="HTH_ARAC_FAMILY_2"/>
    <property type="match status" value="1"/>
</dbReference>
<feature type="compositionally biased region" description="Acidic residues" evidence="4">
    <location>
        <begin position="1"/>
        <end position="12"/>
    </location>
</feature>
<accession>A0A178YPD3</accession>
<feature type="region of interest" description="Disordered" evidence="4">
    <location>
        <begin position="1"/>
        <end position="38"/>
    </location>
</feature>
<dbReference type="SUPFAM" id="SSF46689">
    <property type="entry name" value="Homeodomain-like"/>
    <property type="match status" value="1"/>
</dbReference>
<dbReference type="EMBL" id="LNQB01000056">
    <property type="protein sequence ID" value="OAP49287.1"/>
    <property type="molecule type" value="Genomic_DNA"/>
</dbReference>
<dbReference type="Proteomes" id="UP000078507">
    <property type="component" value="Unassembled WGS sequence"/>
</dbReference>
<name>A0A178YPD3_SINSA</name>
<dbReference type="PANTHER" id="PTHR46796:SF6">
    <property type="entry name" value="ARAC SUBFAMILY"/>
    <property type="match status" value="1"/>
</dbReference>
<evidence type="ECO:0000256" key="2">
    <source>
        <dbReference type="ARBA" id="ARBA00023125"/>
    </source>
</evidence>
<dbReference type="InterPro" id="IPR018060">
    <property type="entry name" value="HTH_AraC"/>
</dbReference>
<comment type="caution">
    <text evidence="6">The sequence shown here is derived from an EMBL/GenBank/DDBJ whole genome shotgun (WGS) entry which is preliminary data.</text>
</comment>
<dbReference type="STRING" id="36856.ATB98_24895"/>